<dbReference type="Proteomes" id="UP001055072">
    <property type="component" value="Unassembled WGS sequence"/>
</dbReference>
<protein>
    <submittedName>
        <fullName evidence="1">NAD-P-binding protein</fullName>
    </submittedName>
</protein>
<sequence length="257" mass="26727">MSPQVALVTGGAQGIGEAISLRLARDGFEVAILDVPGKEDKMAAVAQQIQAVGMRSHCVVGDVSNEDSVIAAIKSVVENLGQLNVMVANAGISLNIGKTMLDTTVEEWNKTFSVNALGVMLCFKHGAKQMIKQGTGGRLIGACSIAGKQGLPKCGAYSASKFAVHGLTHVMAKELKEHNITVNSYAPGFIWTAMSTHADDDKYGGPGGVIRALLGMPPDTPTAEPHVVAGLVSYLASPEASFVTGQIMSVDGGMNFD</sequence>
<proteinExistence type="predicted"/>
<name>A0ACB8U4B2_9APHY</name>
<evidence type="ECO:0000313" key="1">
    <source>
        <dbReference type="EMBL" id="KAI0088994.1"/>
    </source>
</evidence>
<dbReference type="EMBL" id="MU274912">
    <property type="protein sequence ID" value="KAI0088994.1"/>
    <property type="molecule type" value="Genomic_DNA"/>
</dbReference>
<gene>
    <name evidence="1" type="ORF">BDY19DRAFT_947172</name>
</gene>
<comment type="caution">
    <text evidence="1">The sequence shown here is derived from an EMBL/GenBank/DDBJ whole genome shotgun (WGS) entry which is preliminary data.</text>
</comment>
<accession>A0ACB8U4B2</accession>
<organism evidence="1 2">
    <name type="scientific">Irpex rosettiformis</name>
    <dbReference type="NCBI Taxonomy" id="378272"/>
    <lineage>
        <taxon>Eukaryota</taxon>
        <taxon>Fungi</taxon>
        <taxon>Dikarya</taxon>
        <taxon>Basidiomycota</taxon>
        <taxon>Agaricomycotina</taxon>
        <taxon>Agaricomycetes</taxon>
        <taxon>Polyporales</taxon>
        <taxon>Irpicaceae</taxon>
        <taxon>Irpex</taxon>
    </lineage>
</organism>
<reference evidence="1" key="1">
    <citation type="journal article" date="2021" name="Environ. Microbiol.">
        <title>Gene family expansions and transcriptome signatures uncover fungal adaptations to wood decay.</title>
        <authorList>
            <person name="Hage H."/>
            <person name="Miyauchi S."/>
            <person name="Viragh M."/>
            <person name="Drula E."/>
            <person name="Min B."/>
            <person name="Chaduli D."/>
            <person name="Navarro D."/>
            <person name="Favel A."/>
            <person name="Norest M."/>
            <person name="Lesage-Meessen L."/>
            <person name="Balint B."/>
            <person name="Merenyi Z."/>
            <person name="de Eugenio L."/>
            <person name="Morin E."/>
            <person name="Martinez A.T."/>
            <person name="Baldrian P."/>
            <person name="Stursova M."/>
            <person name="Martinez M.J."/>
            <person name="Novotny C."/>
            <person name="Magnuson J.K."/>
            <person name="Spatafora J.W."/>
            <person name="Maurice S."/>
            <person name="Pangilinan J."/>
            <person name="Andreopoulos W."/>
            <person name="LaButti K."/>
            <person name="Hundley H."/>
            <person name="Na H."/>
            <person name="Kuo A."/>
            <person name="Barry K."/>
            <person name="Lipzen A."/>
            <person name="Henrissat B."/>
            <person name="Riley R."/>
            <person name="Ahrendt S."/>
            <person name="Nagy L.G."/>
            <person name="Grigoriev I.V."/>
            <person name="Martin F."/>
            <person name="Rosso M.N."/>
        </authorList>
    </citation>
    <scope>NUCLEOTIDE SEQUENCE</scope>
    <source>
        <strain evidence="1">CBS 384.51</strain>
    </source>
</reference>
<evidence type="ECO:0000313" key="2">
    <source>
        <dbReference type="Proteomes" id="UP001055072"/>
    </source>
</evidence>
<keyword evidence="2" id="KW-1185">Reference proteome</keyword>